<dbReference type="Gene3D" id="3.10.180.10">
    <property type="entry name" value="2,3-Dihydroxybiphenyl 1,2-Dioxygenase, domain 1"/>
    <property type="match status" value="1"/>
</dbReference>
<dbReference type="PROSITE" id="PS51819">
    <property type="entry name" value="VOC"/>
    <property type="match status" value="1"/>
</dbReference>
<reference evidence="2" key="1">
    <citation type="submission" date="2022-05" db="EMBL/GenBank/DDBJ databases">
        <title>Sphingomonas sp. strain MG17 Genome sequencing and assembly.</title>
        <authorList>
            <person name="Kim I."/>
        </authorList>
    </citation>
    <scope>NUCLEOTIDE SEQUENCE</scope>
    <source>
        <strain evidence="2">MG17</strain>
    </source>
</reference>
<gene>
    <name evidence="2" type="ORF">M9978_01740</name>
</gene>
<name>A0A9X2HL07_9SPHN</name>
<accession>A0A9X2HL07</accession>
<dbReference type="SUPFAM" id="SSF54593">
    <property type="entry name" value="Glyoxalase/Bleomycin resistance protein/Dihydroxybiphenyl dioxygenase"/>
    <property type="match status" value="1"/>
</dbReference>
<evidence type="ECO:0000313" key="3">
    <source>
        <dbReference type="Proteomes" id="UP001139451"/>
    </source>
</evidence>
<keyword evidence="3" id="KW-1185">Reference proteome</keyword>
<comment type="caution">
    <text evidence="2">The sequence shown here is derived from an EMBL/GenBank/DDBJ whole genome shotgun (WGS) entry which is preliminary data.</text>
</comment>
<protein>
    <submittedName>
        <fullName evidence="2">VOC family protein</fullName>
    </submittedName>
</protein>
<dbReference type="RefSeq" id="WP_254291121.1">
    <property type="nucleotide sequence ID" value="NZ_JAMLDX010000001.1"/>
</dbReference>
<dbReference type="EMBL" id="JAMLDX010000001">
    <property type="protein sequence ID" value="MCP3729138.1"/>
    <property type="molecule type" value="Genomic_DNA"/>
</dbReference>
<dbReference type="InterPro" id="IPR004360">
    <property type="entry name" value="Glyas_Fos-R_dOase_dom"/>
</dbReference>
<proteinExistence type="predicted"/>
<dbReference type="CDD" id="cd06587">
    <property type="entry name" value="VOC"/>
    <property type="match status" value="1"/>
</dbReference>
<evidence type="ECO:0000259" key="1">
    <source>
        <dbReference type="PROSITE" id="PS51819"/>
    </source>
</evidence>
<dbReference type="Proteomes" id="UP001139451">
    <property type="component" value="Unassembled WGS sequence"/>
</dbReference>
<dbReference type="InterPro" id="IPR029068">
    <property type="entry name" value="Glyas_Bleomycin-R_OHBP_Dase"/>
</dbReference>
<organism evidence="2 3">
    <name type="scientific">Sphingomonas tagetis</name>
    <dbReference type="NCBI Taxonomy" id="2949092"/>
    <lineage>
        <taxon>Bacteria</taxon>
        <taxon>Pseudomonadati</taxon>
        <taxon>Pseudomonadota</taxon>
        <taxon>Alphaproteobacteria</taxon>
        <taxon>Sphingomonadales</taxon>
        <taxon>Sphingomonadaceae</taxon>
        <taxon>Sphingomonas</taxon>
    </lineage>
</organism>
<dbReference type="InterPro" id="IPR037523">
    <property type="entry name" value="VOC_core"/>
</dbReference>
<dbReference type="AlphaFoldDB" id="A0A9X2HL07"/>
<evidence type="ECO:0000313" key="2">
    <source>
        <dbReference type="EMBL" id="MCP3729138.1"/>
    </source>
</evidence>
<feature type="domain" description="VOC" evidence="1">
    <location>
        <begin position="5"/>
        <end position="123"/>
    </location>
</feature>
<sequence length="124" mass="14069">MPTPFIEHVNLTVTSPARTAKLFQHLFGWHVRWQGAARDGGTSIHVGDDRFYLALYAPPGEPEQRHRKGEPLNHVGFVVDDLEHVEAKVAAAGLKPFGHEEYDPGRRFYFFDFDGIEFEVVSYG</sequence>
<dbReference type="Pfam" id="PF00903">
    <property type="entry name" value="Glyoxalase"/>
    <property type="match status" value="1"/>
</dbReference>